<comment type="caution">
    <text evidence="2">The sequence shown here is derived from an EMBL/GenBank/DDBJ whole genome shotgun (WGS) entry which is preliminary data.</text>
</comment>
<proteinExistence type="predicted"/>
<keyword evidence="1" id="KW-0732">Signal</keyword>
<dbReference type="Proteomes" id="UP000295805">
    <property type="component" value="Unassembled WGS sequence"/>
</dbReference>
<dbReference type="GeneID" id="89531748"/>
<feature type="signal peptide" evidence="1">
    <location>
        <begin position="1"/>
        <end position="29"/>
    </location>
</feature>
<feature type="chain" id="PRO_5020955939" evidence="1">
    <location>
        <begin position="30"/>
        <end position="256"/>
    </location>
</feature>
<dbReference type="RefSeq" id="WP_131885889.1">
    <property type="nucleotide sequence ID" value="NZ_CP143053.1"/>
</dbReference>
<gene>
    <name evidence="2" type="ORF">EDD19_11277</name>
</gene>
<evidence type="ECO:0000256" key="1">
    <source>
        <dbReference type="SAM" id="SignalP"/>
    </source>
</evidence>
<organism evidence="2 3">
    <name type="scientific">Dietzia cinnamea</name>
    <dbReference type="NCBI Taxonomy" id="321318"/>
    <lineage>
        <taxon>Bacteria</taxon>
        <taxon>Bacillati</taxon>
        <taxon>Actinomycetota</taxon>
        <taxon>Actinomycetes</taxon>
        <taxon>Mycobacteriales</taxon>
        <taxon>Dietziaceae</taxon>
        <taxon>Dietzia</taxon>
    </lineage>
</organism>
<name>A0A4R3ZT84_9ACTN</name>
<sequence length="256" mass="26474">MRTPIRFTSLSAAACAAVLVLAGAPAASAQGAGSLAESGSTALPVFDSRSKASLTDEGEGKYAVSYTNGSSHDLACFGAVLPEDLAHDYYEELAGADWEAALAGEEDLADPELQAEIDAAASAGHMAFITGTDGVGFVDYLRAMIKNAYPEMTDAEVEEMVDMLRESGTYGDLLNDDVKLVNFVDKGTTSTWAAQMGVALPESEKAGGVIICFNGFGSDFTASEVTYVEIEHAEEGQGSLLSNVLGSLDIGGSLGS</sequence>
<reference evidence="2 3" key="1">
    <citation type="submission" date="2019-03" db="EMBL/GenBank/DDBJ databases">
        <title>Root nodule microbial communities of legume samples collected from USA, Mexico and Botswana.</title>
        <authorList>
            <person name="Hirsch A."/>
        </authorList>
    </citation>
    <scope>NUCLEOTIDE SEQUENCE [LARGE SCALE GENOMIC DNA]</scope>
    <source>
        <strain evidence="2 3">55</strain>
    </source>
</reference>
<evidence type="ECO:0000313" key="2">
    <source>
        <dbReference type="EMBL" id="TCW23516.1"/>
    </source>
</evidence>
<dbReference type="AlphaFoldDB" id="A0A4R3ZT84"/>
<dbReference type="EMBL" id="SMCX01000012">
    <property type="protein sequence ID" value="TCW23516.1"/>
    <property type="molecule type" value="Genomic_DNA"/>
</dbReference>
<protein>
    <submittedName>
        <fullName evidence="2">Uncharacterized protein</fullName>
    </submittedName>
</protein>
<evidence type="ECO:0000313" key="3">
    <source>
        <dbReference type="Proteomes" id="UP000295805"/>
    </source>
</evidence>
<accession>A0A4R3ZT84</accession>